<dbReference type="Gene3D" id="3.40.50.620">
    <property type="entry name" value="HUPs"/>
    <property type="match status" value="1"/>
</dbReference>
<comment type="subcellular location">
    <subcellularLocation>
        <location evidence="1 8">Cytoplasm</location>
    </subcellularLocation>
</comment>
<dbReference type="SMART" id="SM00977">
    <property type="entry name" value="TilS_C"/>
    <property type="match status" value="1"/>
</dbReference>
<comment type="catalytic activity">
    <reaction evidence="7 8">
        <text>cytidine(34) in tRNA(Ile2) + L-lysine + ATP = lysidine(34) in tRNA(Ile2) + AMP + diphosphate + H(+)</text>
        <dbReference type="Rhea" id="RHEA:43744"/>
        <dbReference type="Rhea" id="RHEA-COMP:10625"/>
        <dbReference type="Rhea" id="RHEA-COMP:10670"/>
        <dbReference type="ChEBI" id="CHEBI:15378"/>
        <dbReference type="ChEBI" id="CHEBI:30616"/>
        <dbReference type="ChEBI" id="CHEBI:32551"/>
        <dbReference type="ChEBI" id="CHEBI:33019"/>
        <dbReference type="ChEBI" id="CHEBI:82748"/>
        <dbReference type="ChEBI" id="CHEBI:83665"/>
        <dbReference type="ChEBI" id="CHEBI:456215"/>
        <dbReference type="EC" id="6.3.4.19"/>
    </reaction>
</comment>
<dbReference type="EMBL" id="CP017269">
    <property type="protein sequence ID" value="AOT71074.1"/>
    <property type="molecule type" value="Genomic_DNA"/>
</dbReference>
<keyword evidence="11" id="KW-1185">Reference proteome</keyword>
<feature type="binding site" evidence="8">
    <location>
        <begin position="26"/>
        <end position="31"/>
    </location>
    <ligand>
        <name>ATP</name>
        <dbReference type="ChEBI" id="CHEBI:30616"/>
    </ligand>
</feature>
<dbReference type="EC" id="6.3.4.19" evidence="8"/>
<keyword evidence="5 8" id="KW-0547">Nucleotide-binding</keyword>
<evidence type="ECO:0000256" key="7">
    <source>
        <dbReference type="ARBA" id="ARBA00048539"/>
    </source>
</evidence>
<evidence type="ECO:0000256" key="6">
    <source>
        <dbReference type="ARBA" id="ARBA00022840"/>
    </source>
</evidence>
<dbReference type="GO" id="GO:0005524">
    <property type="term" value="F:ATP binding"/>
    <property type="evidence" value="ECO:0007669"/>
    <property type="project" value="UniProtKB-UniRule"/>
</dbReference>
<dbReference type="Pfam" id="PF11734">
    <property type="entry name" value="TilS_C"/>
    <property type="match status" value="1"/>
</dbReference>
<dbReference type="PANTHER" id="PTHR43033:SF1">
    <property type="entry name" value="TRNA(ILE)-LYSIDINE SYNTHASE-RELATED"/>
    <property type="match status" value="1"/>
</dbReference>
<evidence type="ECO:0000256" key="5">
    <source>
        <dbReference type="ARBA" id="ARBA00022741"/>
    </source>
</evidence>
<dbReference type="Pfam" id="PF09179">
    <property type="entry name" value="TilS"/>
    <property type="match status" value="1"/>
</dbReference>
<comment type="domain">
    <text evidence="8">The N-terminal region contains the highly conserved SGGXDS motif, predicted to be a P-loop motif involved in ATP binding.</text>
</comment>
<dbReference type="InterPro" id="IPR014729">
    <property type="entry name" value="Rossmann-like_a/b/a_fold"/>
</dbReference>
<dbReference type="SUPFAM" id="SSF52402">
    <property type="entry name" value="Adenine nucleotide alpha hydrolases-like"/>
    <property type="match status" value="1"/>
</dbReference>
<dbReference type="Pfam" id="PF01171">
    <property type="entry name" value="ATP_bind_3"/>
    <property type="match status" value="1"/>
</dbReference>
<dbReference type="InterPro" id="IPR012795">
    <property type="entry name" value="tRNA_Ile_lys_synt_N"/>
</dbReference>
<organism evidence="10 11">
    <name type="scientific">Geosporobacter ferrireducens</name>
    <dbReference type="NCBI Taxonomy" id="1424294"/>
    <lineage>
        <taxon>Bacteria</taxon>
        <taxon>Bacillati</taxon>
        <taxon>Bacillota</taxon>
        <taxon>Clostridia</taxon>
        <taxon>Peptostreptococcales</taxon>
        <taxon>Thermotaleaceae</taxon>
        <taxon>Geosporobacter</taxon>
    </lineage>
</organism>
<gene>
    <name evidence="8" type="primary">tilS</name>
    <name evidence="10" type="ORF">Gferi_16835</name>
</gene>
<keyword evidence="4 8" id="KW-0819">tRNA processing</keyword>
<dbReference type="InterPro" id="IPR012796">
    <property type="entry name" value="Lysidine-tRNA-synth_C"/>
</dbReference>
<dbReference type="RefSeq" id="WP_069978530.1">
    <property type="nucleotide sequence ID" value="NZ_CP017269.1"/>
</dbReference>
<protein>
    <recommendedName>
        <fullName evidence="8">tRNA(Ile)-lysidine synthase</fullName>
        <ecNumber evidence="8">6.3.4.19</ecNumber>
    </recommendedName>
    <alternativeName>
        <fullName evidence="8">tRNA(Ile)-2-lysyl-cytidine synthase</fullName>
    </alternativeName>
    <alternativeName>
        <fullName evidence="8">tRNA(Ile)-lysidine synthetase</fullName>
    </alternativeName>
</protein>
<dbReference type="PANTHER" id="PTHR43033">
    <property type="entry name" value="TRNA(ILE)-LYSIDINE SYNTHASE-RELATED"/>
    <property type="match status" value="1"/>
</dbReference>
<feature type="domain" description="Lysidine-tRNA(Ile) synthetase C-terminal" evidence="9">
    <location>
        <begin position="385"/>
        <end position="457"/>
    </location>
</feature>
<sequence>MLEKFLETIDKNQLIEKGQGVVLGISGGPDSTAMLHLFWRIRKAFELRLYAVHLNHQFRGEEAEKDADYVKNLCRRLEIPCYFFSENIEAYSQKKGISFEEGGRERRYQLFDQVLLDNQAHCIAVAQNLDDQAETVLMRLMRGSGLEGLGAMDYKRGEHIIRPLLNISRQEIENYCQRHQLNPRIDQTNFQSIYTRNRIRLELIPFIEKYFNPRIKETLSRTASLMREDADFMSSISKKIFEAIAINVEDEVHISVSALQENHTAVQKRVLRESILQLDGKLKNITTIHIDQLMDLVERGQVGSCLDLPNGINVLRDYSKLCFRNKKNNKRLNFFEYPLKIGENTEIRELDIIFSAEVLPKDSRKDLSGATAVQYFDLDKIQEGMIIRNRRQGDKFSPLGIKGTKKLKEFMIDEKISREKRDEIPLVCDQAGIMWVAGYRMSEKYKLDKNTKQILKISYCYKNL</sequence>
<dbReference type="InterPro" id="IPR012094">
    <property type="entry name" value="tRNA_Ile_lys_synt"/>
</dbReference>
<evidence type="ECO:0000259" key="9">
    <source>
        <dbReference type="SMART" id="SM00977"/>
    </source>
</evidence>
<dbReference type="KEGG" id="gfe:Gferi_16835"/>
<evidence type="ECO:0000256" key="4">
    <source>
        <dbReference type="ARBA" id="ARBA00022694"/>
    </source>
</evidence>
<name>A0A1D8GJK6_9FIRM</name>
<keyword evidence="3 8" id="KW-0436">Ligase</keyword>
<dbReference type="Proteomes" id="UP000095743">
    <property type="component" value="Chromosome"/>
</dbReference>
<comment type="function">
    <text evidence="8">Ligates lysine onto the cytidine present at position 34 of the AUA codon-specific tRNA(Ile) that contains the anticodon CAU, in an ATP-dependent manner. Cytidine is converted to lysidine, thus changing the amino acid specificity of the tRNA from methionine to isoleucine.</text>
</comment>
<proteinExistence type="inferred from homology"/>
<comment type="similarity">
    <text evidence="8">Belongs to the tRNA(Ile)-lysidine synthase family.</text>
</comment>
<dbReference type="GO" id="GO:0006400">
    <property type="term" value="P:tRNA modification"/>
    <property type="evidence" value="ECO:0007669"/>
    <property type="project" value="UniProtKB-UniRule"/>
</dbReference>
<evidence type="ECO:0000313" key="11">
    <source>
        <dbReference type="Proteomes" id="UP000095743"/>
    </source>
</evidence>
<dbReference type="STRING" id="1424294.Gferi_16835"/>
<dbReference type="Gene3D" id="3.30.465.60">
    <property type="match status" value="1"/>
</dbReference>
<reference evidence="10 11" key="1">
    <citation type="submission" date="2016-09" db="EMBL/GenBank/DDBJ databases">
        <title>Genomic analysis reveals versatility of anaerobic energy metabolism of Geosporobacter ferrireducens IRF9 of phylum Firmicutes.</title>
        <authorList>
            <person name="Kim S.-J."/>
        </authorList>
    </citation>
    <scope>NUCLEOTIDE SEQUENCE [LARGE SCALE GENOMIC DNA]</scope>
    <source>
        <strain evidence="10 11">IRF9</strain>
    </source>
</reference>
<dbReference type="GO" id="GO:0032267">
    <property type="term" value="F:tRNA(Ile)-lysidine synthase activity"/>
    <property type="evidence" value="ECO:0007669"/>
    <property type="project" value="UniProtKB-EC"/>
</dbReference>
<keyword evidence="6 8" id="KW-0067">ATP-binding</keyword>
<accession>A0A1D8GJK6</accession>
<dbReference type="InterPro" id="IPR011063">
    <property type="entry name" value="TilS/TtcA_N"/>
</dbReference>
<dbReference type="OrthoDB" id="9807403at2"/>
<dbReference type="Gene3D" id="3.50.40.10">
    <property type="entry name" value="Phenylalanyl-trna Synthetase, Chain B, domain 3"/>
    <property type="match status" value="1"/>
</dbReference>
<dbReference type="NCBIfam" id="TIGR02432">
    <property type="entry name" value="lysidine_TilS_N"/>
    <property type="match status" value="1"/>
</dbReference>
<keyword evidence="2 8" id="KW-0963">Cytoplasm</keyword>
<evidence type="ECO:0000256" key="8">
    <source>
        <dbReference type="HAMAP-Rule" id="MF_01161"/>
    </source>
</evidence>
<dbReference type="SUPFAM" id="SSF82829">
    <property type="entry name" value="MesJ substrate recognition domain-like"/>
    <property type="match status" value="1"/>
</dbReference>
<evidence type="ECO:0000256" key="1">
    <source>
        <dbReference type="ARBA" id="ARBA00004496"/>
    </source>
</evidence>
<dbReference type="AlphaFoldDB" id="A0A1D8GJK6"/>
<evidence type="ECO:0000256" key="2">
    <source>
        <dbReference type="ARBA" id="ARBA00022490"/>
    </source>
</evidence>
<dbReference type="InterPro" id="IPR015262">
    <property type="entry name" value="tRNA_Ile_lys_synt_subst-bd"/>
</dbReference>
<dbReference type="HAMAP" id="MF_01161">
    <property type="entry name" value="tRNA_Ile_lys_synt"/>
    <property type="match status" value="1"/>
</dbReference>
<dbReference type="InterPro" id="IPR020825">
    <property type="entry name" value="Phe-tRNA_synthase-like_B3/B4"/>
</dbReference>
<dbReference type="SUPFAM" id="SSF56037">
    <property type="entry name" value="PheT/TilS domain"/>
    <property type="match status" value="1"/>
</dbReference>
<dbReference type="CDD" id="cd01992">
    <property type="entry name" value="TilS_N"/>
    <property type="match status" value="1"/>
</dbReference>
<dbReference type="NCBIfam" id="TIGR02433">
    <property type="entry name" value="lysidine_TilS_C"/>
    <property type="match status" value="1"/>
</dbReference>
<evidence type="ECO:0000256" key="3">
    <source>
        <dbReference type="ARBA" id="ARBA00022598"/>
    </source>
</evidence>
<dbReference type="GO" id="GO:0005737">
    <property type="term" value="C:cytoplasm"/>
    <property type="evidence" value="ECO:0007669"/>
    <property type="project" value="UniProtKB-SubCell"/>
</dbReference>
<evidence type="ECO:0000313" key="10">
    <source>
        <dbReference type="EMBL" id="AOT71074.1"/>
    </source>
</evidence>